<dbReference type="Proteomes" id="UP001589619">
    <property type="component" value="Unassembled WGS sequence"/>
</dbReference>
<keyword evidence="3 4" id="KW-0658">Purine biosynthesis</keyword>
<accession>A0ABV5W757</accession>
<name>A0ABV5W757_9BACL</name>
<feature type="binding site" evidence="4">
    <location>
        <begin position="92"/>
        <end position="95"/>
    </location>
    <ligand>
        <name>(6R)-10-formyltetrahydrofolate</name>
        <dbReference type="ChEBI" id="CHEBI:195366"/>
    </ligand>
</feature>
<comment type="function">
    <text evidence="4">Catalyzes the transfer of a formyl group from 10-formyltetrahydrofolate to 5-phospho-ribosyl-glycinamide (GAR), producing 5-phospho-ribosyl-N-formylglycinamide (FGAR) and tetrahydrofolate.</text>
</comment>
<dbReference type="InterPro" id="IPR004607">
    <property type="entry name" value="GART"/>
</dbReference>
<protein>
    <recommendedName>
        <fullName evidence="4">Phosphoribosylglycinamide formyltransferase</fullName>
        <ecNumber evidence="4">2.1.2.2</ecNumber>
    </recommendedName>
    <alternativeName>
        <fullName evidence="4">5'-phosphoribosylglycinamide transformylase</fullName>
    </alternativeName>
    <alternativeName>
        <fullName evidence="4">GAR transformylase</fullName>
        <shortName evidence="4">GART</shortName>
    </alternativeName>
</protein>
<evidence type="ECO:0000256" key="1">
    <source>
        <dbReference type="ARBA" id="ARBA00005054"/>
    </source>
</evidence>
<comment type="caution">
    <text evidence="6">The sequence shown here is derived from an EMBL/GenBank/DDBJ whole genome shotgun (WGS) entry which is preliminary data.</text>
</comment>
<dbReference type="CDD" id="cd08645">
    <property type="entry name" value="FMT_core_GART"/>
    <property type="match status" value="1"/>
</dbReference>
<sequence length="206" mass="22250">MASFRIAVFASGSGSNFQAIVDAVQAGKLDVEVGLLVCDRPNAKVVERASAAGVDTFAFRPKDYASKAEYETEIVRRLQERGIELIVLAGYMRIISDTLLVPYAGRIVNIHPSLLPSFPGLDAIGQALAHRVQVTGVTVHYVDGGMDTGPIIAQRAVEVEEDDTSDSLGAKIHPVEHELYPAVIRLIRDGSVRLSEDGLRVVRGRS</sequence>
<dbReference type="HAMAP" id="MF_01930">
    <property type="entry name" value="PurN"/>
    <property type="match status" value="1"/>
</dbReference>
<reference evidence="6 7" key="1">
    <citation type="submission" date="2024-09" db="EMBL/GenBank/DDBJ databases">
        <authorList>
            <person name="Sun Q."/>
            <person name="Mori K."/>
        </authorList>
    </citation>
    <scope>NUCLEOTIDE SEQUENCE [LARGE SCALE GENOMIC DNA]</scope>
    <source>
        <strain evidence="6 7">JCM 12520</strain>
    </source>
</reference>
<feature type="site" description="Raises pKa of active site His" evidence="4">
    <location>
        <position position="147"/>
    </location>
</feature>
<gene>
    <name evidence="4 6" type="primary">purN</name>
    <name evidence="6" type="ORF">ACFFNY_33000</name>
</gene>
<evidence type="ECO:0000256" key="4">
    <source>
        <dbReference type="HAMAP-Rule" id="MF_01930"/>
    </source>
</evidence>
<evidence type="ECO:0000313" key="6">
    <source>
        <dbReference type="EMBL" id="MFB9756419.1"/>
    </source>
</evidence>
<dbReference type="InterPro" id="IPR036477">
    <property type="entry name" value="Formyl_transf_N_sf"/>
</dbReference>
<proteinExistence type="inferred from homology"/>
<dbReference type="PANTHER" id="PTHR43369">
    <property type="entry name" value="PHOSPHORIBOSYLGLYCINAMIDE FORMYLTRANSFERASE"/>
    <property type="match status" value="1"/>
</dbReference>
<dbReference type="RefSeq" id="WP_344916315.1">
    <property type="nucleotide sequence ID" value="NZ_BAAAYO010000019.1"/>
</dbReference>
<dbReference type="GO" id="GO:0004644">
    <property type="term" value="F:phosphoribosylglycinamide formyltransferase activity"/>
    <property type="evidence" value="ECO:0007669"/>
    <property type="project" value="UniProtKB-EC"/>
</dbReference>
<evidence type="ECO:0000313" key="7">
    <source>
        <dbReference type="Proteomes" id="UP001589619"/>
    </source>
</evidence>
<dbReference type="PANTHER" id="PTHR43369:SF2">
    <property type="entry name" value="PHOSPHORIBOSYLGLYCINAMIDE FORMYLTRANSFERASE"/>
    <property type="match status" value="1"/>
</dbReference>
<feature type="binding site" evidence="4">
    <location>
        <position position="109"/>
    </location>
    <ligand>
        <name>(6R)-10-formyltetrahydrofolate</name>
        <dbReference type="ChEBI" id="CHEBI:195366"/>
    </ligand>
</feature>
<keyword evidence="2 4" id="KW-0808">Transferase</keyword>
<dbReference type="InterPro" id="IPR002376">
    <property type="entry name" value="Formyl_transf_N"/>
</dbReference>
<organism evidence="6 7">
    <name type="scientific">Paenibacillus hodogayensis</name>
    <dbReference type="NCBI Taxonomy" id="279208"/>
    <lineage>
        <taxon>Bacteria</taxon>
        <taxon>Bacillati</taxon>
        <taxon>Bacillota</taxon>
        <taxon>Bacilli</taxon>
        <taxon>Bacillales</taxon>
        <taxon>Paenibacillaceae</taxon>
        <taxon>Paenibacillus</taxon>
    </lineage>
</organism>
<keyword evidence="7" id="KW-1185">Reference proteome</keyword>
<evidence type="ECO:0000256" key="2">
    <source>
        <dbReference type="ARBA" id="ARBA00022679"/>
    </source>
</evidence>
<comment type="catalytic activity">
    <reaction evidence="4">
        <text>N(1)-(5-phospho-beta-D-ribosyl)glycinamide + (6R)-10-formyltetrahydrofolate = N(2)-formyl-N(1)-(5-phospho-beta-D-ribosyl)glycinamide + (6S)-5,6,7,8-tetrahydrofolate + H(+)</text>
        <dbReference type="Rhea" id="RHEA:15053"/>
        <dbReference type="ChEBI" id="CHEBI:15378"/>
        <dbReference type="ChEBI" id="CHEBI:57453"/>
        <dbReference type="ChEBI" id="CHEBI:143788"/>
        <dbReference type="ChEBI" id="CHEBI:147286"/>
        <dbReference type="ChEBI" id="CHEBI:195366"/>
        <dbReference type="EC" id="2.1.2.2"/>
    </reaction>
</comment>
<evidence type="ECO:0000259" key="5">
    <source>
        <dbReference type="Pfam" id="PF00551"/>
    </source>
</evidence>
<comment type="pathway">
    <text evidence="1 4">Purine metabolism; IMP biosynthesis via de novo pathway; N(2)-formyl-N(1)-(5-phospho-D-ribosyl)glycinamide from N(1)-(5-phospho-D-ribosyl)glycinamide (10-formyl THF route): step 1/1.</text>
</comment>
<feature type="domain" description="Formyl transferase N-terminal" evidence="5">
    <location>
        <begin position="5"/>
        <end position="184"/>
    </location>
</feature>
<dbReference type="EC" id="2.1.2.2" evidence="4"/>
<dbReference type="NCBIfam" id="TIGR00639">
    <property type="entry name" value="PurN"/>
    <property type="match status" value="1"/>
</dbReference>
<dbReference type="Pfam" id="PF00551">
    <property type="entry name" value="Formyl_trans_N"/>
    <property type="match status" value="1"/>
</dbReference>
<comment type="similarity">
    <text evidence="4">Belongs to the GART family.</text>
</comment>
<dbReference type="EMBL" id="JBHMAG010000023">
    <property type="protein sequence ID" value="MFB9756419.1"/>
    <property type="molecule type" value="Genomic_DNA"/>
</dbReference>
<evidence type="ECO:0000256" key="3">
    <source>
        <dbReference type="ARBA" id="ARBA00022755"/>
    </source>
</evidence>
<dbReference type="SUPFAM" id="SSF53328">
    <property type="entry name" value="Formyltransferase"/>
    <property type="match status" value="1"/>
</dbReference>
<feature type="binding site" evidence="4">
    <location>
        <begin position="14"/>
        <end position="16"/>
    </location>
    <ligand>
        <name>N(1)-(5-phospho-beta-D-ribosyl)glycinamide</name>
        <dbReference type="ChEBI" id="CHEBI:143788"/>
    </ligand>
</feature>
<feature type="active site" description="Proton donor" evidence="4">
    <location>
        <position position="111"/>
    </location>
</feature>
<feature type="binding site" evidence="4">
    <location>
        <position position="67"/>
    </location>
    <ligand>
        <name>(6R)-10-formyltetrahydrofolate</name>
        <dbReference type="ChEBI" id="CHEBI:195366"/>
    </ligand>
</feature>
<dbReference type="Gene3D" id="3.40.50.170">
    <property type="entry name" value="Formyl transferase, N-terminal domain"/>
    <property type="match status" value="1"/>
</dbReference>